<dbReference type="NCBIfam" id="TIGR00778">
    <property type="entry name" value="ahpD_dom"/>
    <property type="match status" value="1"/>
</dbReference>
<evidence type="ECO:0000313" key="3">
    <source>
        <dbReference type="Proteomes" id="UP001548590"/>
    </source>
</evidence>
<comment type="caution">
    <text evidence="2">The sequence shown here is derived from an EMBL/GenBank/DDBJ whole genome shotgun (WGS) entry which is preliminary data.</text>
</comment>
<dbReference type="InterPro" id="IPR004675">
    <property type="entry name" value="AhpD_core"/>
</dbReference>
<evidence type="ECO:0000313" key="2">
    <source>
        <dbReference type="EMBL" id="MET1491739.1"/>
    </source>
</evidence>
<dbReference type="EMBL" id="JBEWLZ010000015">
    <property type="protein sequence ID" value="MET1491739.1"/>
    <property type="molecule type" value="Genomic_DNA"/>
</dbReference>
<name>A0ABV2CUY7_9RHOO</name>
<dbReference type="Pfam" id="PF02627">
    <property type="entry name" value="CMD"/>
    <property type="match status" value="1"/>
</dbReference>
<gene>
    <name evidence="2" type="ORF">ABVT11_18010</name>
</gene>
<dbReference type="InterPro" id="IPR003779">
    <property type="entry name" value="CMD-like"/>
</dbReference>
<protein>
    <submittedName>
        <fullName evidence="2">Carboxymuconolactone decarboxylase family protein</fullName>
    </submittedName>
</protein>
<sequence>MPTSTTLRYADLAARAPQAVEALLSLGRAIDASGLSKQLSELLKIRVSQINACAFCLNFHLKYARKLEVSAQKIDMLPVWREMGTLYSPAEHAALAWAEALCYMPGTPLDPAVREALSKHFSADEIINLTLSIGHINAWNRIAGGLSLDPELAAGTGS</sequence>
<proteinExistence type="predicted"/>
<dbReference type="Gene3D" id="1.20.1290.10">
    <property type="entry name" value="AhpD-like"/>
    <property type="match status" value="1"/>
</dbReference>
<dbReference type="PANTHER" id="PTHR34846">
    <property type="entry name" value="4-CARBOXYMUCONOLACTONE DECARBOXYLASE FAMILY PROTEIN (AFU_ORTHOLOGUE AFUA_6G11590)"/>
    <property type="match status" value="1"/>
</dbReference>
<dbReference type="RefSeq" id="WP_345929800.1">
    <property type="nucleotide sequence ID" value="NZ_JBDIVF010000012.1"/>
</dbReference>
<feature type="domain" description="Carboxymuconolactone decarboxylase-like" evidence="1">
    <location>
        <begin position="17"/>
        <end position="100"/>
    </location>
</feature>
<reference evidence="2 3" key="1">
    <citation type="submission" date="2024-07" db="EMBL/GenBank/DDBJ databases">
        <title>Uliginosibacterium paludis KCTC:42655.</title>
        <authorList>
            <person name="Kim M.K."/>
        </authorList>
    </citation>
    <scope>NUCLEOTIDE SEQUENCE [LARGE SCALE GENOMIC DNA]</scope>
    <source>
        <strain evidence="2 3">KCTC 42655</strain>
    </source>
</reference>
<dbReference type="Proteomes" id="UP001548590">
    <property type="component" value="Unassembled WGS sequence"/>
</dbReference>
<dbReference type="PANTHER" id="PTHR34846:SF10">
    <property type="entry name" value="CYTOPLASMIC PROTEIN"/>
    <property type="match status" value="1"/>
</dbReference>
<accession>A0ABV2CUY7</accession>
<dbReference type="InterPro" id="IPR029032">
    <property type="entry name" value="AhpD-like"/>
</dbReference>
<keyword evidence="3" id="KW-1185">Reference proteome</keyword>
<dbReference type="SUPFAM" id="SSF69118">
    <property type="entry name" value="AhpD-like"/>
    <property type="match status" value="1"/>
</dbReference>
<evidence type="ECO:0000259" key="1">
    <source>
        <dbReference type="Pfam" id="PF02627"/>
    </source>
</evidence>
<organism evidence="2 3">
    <name type="scientific">Uliginosibacterium paludis</name>
    <dbReference type="NCBI Taxonomy" id="1615952"/>
    <lineage>
        <taxon>Bacteria</taxon>
        <taxon>Pseudomonadati</taxon>
        <taxon>Pseudomonadota</taxon>
        <taxon>Betaproteobacteria</taxon>
        <taxon>Rhodocyclales</taxon>
        <taxon>Zoogloeaceae</taxon>
        <taxon>Uliginosibacterium</taxon>
    </lineage>
</organism>